<dbReference type="GO" id="GO:0005681">
    <property type="term" value="C:spliceosomal complex"/>
    <property type="evidence" value="ECO:0007669"/>
    <property type="project" value="TreeGrafter"/>
</dbReference>
<dbReference type="PANTHER" id="PTHR15818">
    <property type="entry name" value="G PATCH AND KOW-CONTAINING"/>
    <property type="match status" value="1"/>
</dbReference>
<dbReference type="Gene3D" id="2.30.30.30">
    <property type="match status" value="1"/>
</dbReference>
<dbReference type="InterPro" id="IPR014722">
    <property type="entry name" value="Rib_uL2_dom2"/>
</dbReference>
<dbReference type="InterPro" id="IPR045166">
    <property type="entry name" value="Spp2-like"/>
</dbReference>
<evidence type="ECO:0000256" key="2">
    <source>
        <dbReference type="ARBA" id="ARBA00023242"/>
    </source>
</evidence>
<dbReference type="GO" id="GO:0003676">
    <property type="term" value="F:nucleic acid binding"/>
    <property type="evidence" value="ECO:0007669"/>
    <property type="project" value="InterPro"/>
</dbReference>
<protein>
    <recommendedName>
        <fullName evidence="4">G-patch domain-containing protein</fullName>
    </recommendedName>
</protein>
<feature type="region of interest" description="Disordered" evidence="3">
    <location>
        <begin position="1"/>
        <end position="41"/>
    </location>
</feature>
<dbReference type="PANTHER" id="PTHR15818:SF2">
    <property type="entry name" value="G-PATCH DOMAIN AND KOW MOTIFS-CONTAINING PROTEIN"/>
    <property type="match status" value="1"/>
</dbReference>
<dbReference type="InterPro" id="IPR000467">
    <property type="entry name" value="G_patch_dom"/>
</dbReference>
<sequence length="382" mass="42164">MSNAIQFTVRSRKATPSFGPPPPASAFTTEPDRAPSVSKPASVNPIPLPDFPAGVDLSTPLLLRNVLPDVAAAVGDIAKYRADHACRPMQSTFADYERMPVEDFGTAMLAGMGWSKGTPIGLSNPQVVEPIEYIRRGERLGLGAQPAPEILEMPSMTGRKRKKNGKESELVDPKTGRTRHVKGLDEVLVEKGRSIQAGDKVHIDKGCHDELTGVVTSVSDRDGTAEVILDSTRRPVRVPISHLSKRVNAQDNTAMHDSHHHRSRRRDVPLKWVVPGITIRIIDKAHKWYNCKGRVYDVASRTHFTVMIEGALIEDLTEYDVETVVADRPGLRLLCVAGPYKGQCCTLYRRMVDRGKAKVDLDNGDRVKCDLDHVTEFANNKN</sequence>
<dbReference type="AlphaFoldDB" id="A0A0H5R9A1"/>
<dbReference type="SMART" id="SM00443">
    <property type="entry name" value="G_patch"/>
    <property type="match status" value="1"/>
</dbReference>
<dbReference type="EMBL" id="HACM01009899">
    <property type="protein sequence ID" value="CRZ10341.1"/>
    <property type="molecule type" value="Transcribed_RNA"/>
</dbReference>
<name>A0A0H5R9A1_9EUKA</name>
<feature type="domain" description="G-patch" evidence="4">
    <location>
        <begin position="101"/>
        <end position="147"/>
    </location>
</feature>
<evidence type="ECO:0000256" key="3">
    <source>
        <dbReference type="SAM" id="MobiDB-lite"/>
    </source>
</evidence>
<proteinExistence type="predicted"/>
<keyword evidence="2" id="KW-0539">Nucleus</keyword>
<dbReference type="Pfam" id="PF12656">
    <property type="entry name" value="G-patch_2"/>
    <property type="match status" value="1"/>
</dbReference>
<dbReference type="GO" id="GO:0000398">
    <property type="term" value="P:mRNA splicing, via spliceosome"/>
    <property type="evidence" value="ECO:0007669"/>
    <property type="project" value="InterPro"/>
</dbReference>
<dbReference type="PROSITE" id="PS50174">
    <property type="entry name" value="G_PATCH"/>
    <property type="match status" value="1"/>
</dbReference>
<accession>A0A0H5R9A1</accession>
<evidence type="ECO:0000256" key="1">
    <source>
        <dbReference type="ARBA" id="ARBA00004123"/>
    </source>
</evidence>
<comment type="subcellular location">
    <subcellularLocation>
        <location evidence="1">Nucleus</location>
    </subcellularLocation>
</comment>
<evidence type="ECO:0000313" key="5">
    <source>
        <dbReference type="EMBL" id="CRZ10341.1"/>
    </source>
</evidence>
<reference evidence="5" key="1">
    <citation type="submission" date="2015-04" db="EMBL/GenBank/DDBJ databases">
        <title>The genome sequence of the plant pathogenic Rhizarian Plasmodiophora brassicae reveals insights in its biotrophic life cycle and the origin of chitin synthesis.</title>
        <authorList>
            <person name="Schwelm A."/>
            <person name="Fogelqvist J."/>
            <person name="Knaust A."/>
            <person name="Julke S."/>
            <person name="Lilja T."/>
            <person name="Dhandapani V."/>
            <person name="Bonilla-Rosso G."/>
            <person name="Karlsson M."/>
            <person name="Shevchenko A."/>
            <person name="Choi S.R."/>
            <person name="Kim H.G."/>
            <person name="Park J.Y."/>
            <person name="Lim Y.P."/>
            <person name="Ludwig-Muller J."/>
            <person name="Dixelius C."/>
        </authorList>
    </citation>
    <scope>NUCLEOTIDE SEQUENCE</scope>
    <source>
        <tissue evidence="5">Potato root galls</tissue>
    </source>
</reference>
<organism evidence="5">
    <name type="scientific">Spongospora subterranea</name>
    <dbReference type="NCBI Taxonomy" id="70186"/>
    <lineage>
        <taxon>Eukaryota</taxon>
        <taxon>Sar</taxon>
        <taxon>Rhizaria</taxon>
        <taxon>Endomyxa</taxon>
        <taxon>Phytomyxea</taxon>
        <taxon>Plasmodiophorida</taxon>
        <taxon>Plasmodiophoridae</taxon>
        <taxon>Spongospora</taxon>
    </lineage>
</organism>
<dbReference type="InterPro" id="IPR026822">
    <property type="entry name" value="Spp2/MOS2_G-patch"/>
</dbReference>
<evidence type="ECO:0000259" key="4">
    <source>
        <dbReference type="PROSITE" id="PS50174"/>
    </source>
</evidence>